<dbReference type="eggNOG" id="COG3420">
    <property type="taxonomic scope" value="Bacteria"/>
</dbReference>
<dbReference type="AlphaFoldDB" id="E2PW04"/>
<keyword evidence="4" id="KW-1185">Reference proteome</keyword>
<dbReference type="KEGG" id="sclf:BB341_04330"/>
<dbReference type="InterPro" id="IPR039448">
    <property type="entry name" value="Beta_helix"/>
</dbReference>
<organism evidence="3 4">
    <name type="scientific">Streptomyces clavuligerus</name>
    <dbReference type="NCBI Taxonomy" id="1901"/>
    <lineage>
        <taxon>Bacteria</taxon>
        <taxon>Bacillati</taxon>
        <taxon>Actinomycetota</taxon>
        <taxon>Actinomycetes</taxon>
        <taxon>Kitasatosporales</taxon>
        <taxon>Streptomycetaceae</taxon>
        <taxon>Streptomyces</taxon>
    </lineage>
</organism>
<dbReference type="InterPro" id="IPR006626">
    <property type="entry name" value="PbH1"/>
</dbReference>
<name>E2PW04_STRCL</name>
<dbReference type="InterPro" id="IPR012334">
    <property type="entry name" value="Pectin_lyas_fold"/>
</dbReference>
<dbReference type="PANTHER" id="PTHR22990">
    <property type="entry name" value="F-BOX ONLY PROTEIN"/>
    <property type="match status" value="1"/>
</dbReference>
<keyword evidence="1" id="KW-0677">Repeat</keyword>
<dbReference type="OrthoDB" id="339817at2"/>
<dbReference type="Gene3D" id="2.160.20.10">
    <property type="entry name" value="Single-stranded right-handed beta-helix, Pectin lyase-like"/>
    <property type="match status" value="1"/>
</dbReference>
<dbReference type="InterPro" id="IPR011050">
    <property type="entry name" value="Pectin_lyase_fold/virulence"/>
</dbReference>
<accession>E2PW04</accession>
<dbReference type="SMART" id="SM00710">
    <property type="entry name" value="PbH1"/>
    <property type="match status" value="7"/>
</dbReference>
<dbReference type="GeneID" id="93728636"/>
<feature type="domain" description="Right handed beta helix" evidence="2">
    <location>
        <begin position="106"/>
        <end position="257"/>
    </location>
</feature>
<protein>
    <submittedName>
        <fullName evidence="3">Secreted protein</fullName>
    </submittedName>
</protein>
<evidence type="ECO:0000313" key="3">
    <source>
        <dbReference type="EMBL" id="EFG09994.1"/>
    </source>
</evidence>
<evidence type="ECO:0000259" key="2">
    <source>
        <dbReference type="Pfam" id="PF13229"/>
    </source>
</evidence>
<dbReference type="SUPFAM" id="SSF51126">
    <property type="entry name" value="Pectin lyase-like"/>
    <property type="match status" value="1"/>
</dbReference>
<dbReference type="STRING" id="1901.BB341_04330"/>
<dbReference type="Proteomes" id="UP000002357">
    <property type="component" value="Chromosome"/>
</dbReference>
<reference evidence="3 4" key="1">
    <citation type="journal article" date="2010" name="Genome Biol. Evol.">
        <title>The sequence of a 1.8-mb bacterial linear plasmid reveals a rich evolutionary reservoir of secondary metabolic pathways.</title>
        <authorList>
            <person name="Medema M.H."/>
            <person name="Trefzer A."/>
            <person name="Kovalchuk A."/>
            <person name="van den Berg M."/>
            <person name="Mueller U."/>
            <person name="Heijne W."/>
            <person name="Wu L."/>
            <person name="Alam M.T."/>
            <person name="Ronning C.M."/>
            <person name="Nierman W.C."/>
            <person name="Bovenberg R.A.L."/>
            <person name="Breitling R."/>
            <person name="Takano E."/>
        </authorList>
    </citation>
    <scope>NUCLEOTIDE SEQUENCE [LARGE SCALE GENOMIC DNA]</scope>
    <source>
        <strain evidence="4">ATCC 27064 / DSM 738 / JCM 4710 / NBRC 13307 / NCIMB 12785 / NRRL 3585 / VKM Ac-602</strain>
    </source>
</reference>
<dbReference type="InterPro" id="IPR051550">
    <property type="entry name" value="SCF-Subunits/Alg-Epimerases"/>
</dbReference>
<dbReference type="PANTHER" id="PTHR22990:SF15">
    <property type="entry name" value="F-BOX ONLY PROTEIN 10"/>
    <property type="match status" value="1"/>
</dbReference>
<dbReference type="RefSeq" id="WP_003962255.1">
    <property type="nucleotide sequence ID" value="NZ_CM000913.1"/>
</dbReference>
<dbReference type="Pfam" id="PF13229">
    <property type="entry name" value="Beta_helix"/>
    <property type="match status" value="1"/>
</dbReference>
<evidence type="ECO:0000313" key="4">
    <source>
        <dbReference type="Proteomes" id="UP000002357"/>
    </source>
</evidence>
<proteinExistence type="predicted"/>
<gene>
    <name evidence="3" type="ORF">SCLAV_4921</name>
</gene>
<dbReference type="EMBL" id="CM000913">
    <property type="protein sequence ID" value="EFG09994.1"/>
    <property type="molecule type" value="Genomic_DNA"/>
</dbReference>
<evidence type="ECO:0000256" key="1">
    <source>
        <dbReference type="ARBA" id="ARBA00022737"/>
    </source>
</evidence>
<sequence>MTPRQKTHAVYIGWSAAVAAALVAGLVGGPVSASAAPRSHAVGPGGSIQEAVDAARPGDTVVIAPGLYRESVRITKALTLRGSGPGTVLTPGTARTRAAKGCAEEGNGICVTGTAERELAGVSVRSLTLRGYRRTGLWASRTDRLSVRRVTSEANGVWGIAQHRSVRSVLKGNTVLENGDAGIFVANAIDAEGGATDTGGTEIAENRAAGNRIGVTVRRVRNLSVRNNTVTGNCAGMFIVGDESRPAAGAMTVRSNTVERNNLFCPATERLPALQGSGIVLTGSEATVVRDNRVRDNVGTWPMSGGIVLFKSFVGAANTDNVIERNDVTGNSAADLIDGGGGTGNRFADNVCATSRPGGMC</sequence>